<protein>
    <submittedName>
        <fullName evidence="2">Rab-GAP TBC domain-containing protein</fullName>
    </submittedName>
</protein>
<accession>A0AC35TPG0</accession>
<evidence type="ECO:0000313" key="1">
    <source>
        <dbReference type="Proteomes" id="UP000095286"/>
    </source>
</evidence>
<organism evidence="1 2">
    <name type="scientific">Rhabditophanes sp. KR3021</name>
    <dbReference type="NCBI Taxonomy" id="114890"/>
    <lineage>
        <taxon>Eukaryota</taxon>
        <taxon>Metazoa</taxon>
        <taxon>Ecdysozoa</taxon>
        <taxon>Nematoda</taxon>
        <taxon>Chromadorea</taxon>
        <taxon>Rhabditida</taxon>
        <taxon>Tylenchina</taxon>
        <taxon>Panagrolaimomorpha</taxon>
        <taxon>Strongyloidoidea</taxon>
        <taxon>Alloionematidae</taxon>
        <taxon>Rhabditophanes</taxon>
    </lineage>
</organism>
<dbReference type="Proteomes" id="UP000095286">
    <property type="component" value="Unplaced"/>
</dbReference>
<reference evidence="2" key="1">
    <citation type="submission" date="2016-11" db="UniProtKB">
        <authorList>
            <consortium name="WormBaseParasite"/>
        </authorList>
    </citation>
    <scope>IDENTIFICATION</scope>
    <source>
        <strain evidence="2">KR3021</strain>
    </source>
</reference>
<proteinExistence type="predicted"/>
<dbReference type="WBParaSite" id="RSKR_0000283700.1">
    <property type="protein sequence ID" value="RSKR_0000283700.1"/>
    <property type="gene ID" value="RSKR_0000283700"/>
</dbReference>
<name>A0AC35TPG0_9BILA</name>
<sequence length="388" mass="45790">MMAQTIVAEENKLMKEEELIPDELVIESVVSNGEKDEEIKAKEEINKETLSPPTDSHGFFRNYCDETKHTIECPLPQSIIMRREKKWLHMLDNWNDYMVNKFETIKKRCRKGIPSSLRGRAWKHLCGAQFHMHVGRNKNVFDILVDQEADPKYVDDIRKDLDRQFPEHEMFAGKSAYGENGKKDLFTLLKTYTVLHPDEGYCQAQAPVAAVLLMHMPLKEAFYCFVQICHKYLPGYYVPGLEQFHIDGEILNYLLKPKSATTYYHFKKNLVEHTYYTIEWYLCIFCRTLPWPAVLRIWDMFFCEGIKVLFKVSLVILKELFGSKAECNKYPDLISILTRFKNLPEDLLREDVLIKKMNELNLDEYDLEQAHHRIIKTRNLRFKKESKS</sequence>
<evidence type="ECO:0000313" key="2">
    <source>
        <dbReference type="WBParaSite" id="RSKR_0000283700.1"/>
    </source>
</evidence>